<reference evidence="2 3" key="1">
    <citation type="submission" date="2017-09" db="EMBL/GenBank/DDBJ databases">
        <title>Sequencing the genomes of two abundant thermophiles in Great Basin hot springs: Thermocrinis jamiesonii and novel Chloroflexi Thermoflexus hugenholtzii.</title>
        <authorList>
            <person name="Hedlund B."/>
        </authorList>
    </citation>
    <scope>NUCLEOTIDE SEQUENCE [LARGE SCALE GENOMIC DNA]</scope>
    <source>
        <strain evidence="2 3">G233</strain>
    </source>
</reference>
<sequence length="591" mass="59076">MSARFGLLLFVVTLAAVITGGGGWPPAARAAGIVTVTSTADTAGTCPHPGNCTLRAAIAAVNSGGASTIRFDPAIFPAAAPAVISVGSSPLPPLTADGATIDGSGSGVILRSASASLAVPHDGLRVTGPGATIRGLTFEGFSGACLQAEGANATVGSPAAPNRFHDCGVAIRVAGTAGTVAGNDISADPASLPDAIGILVSGSNVTIGGAGAARNAVEGTAVGIRVSGNTVPVANAVIEGNSFRAVSGPCVELLAGSSGTTVRGNAFEDCGSGIVVDPVTEPAPVDGNSFTGNTFAGIRGLAIDLGADGVRNPPGQPPPGPNGWVAYPAITRATPSGIEGTTCPGCRVEIYLASHTPGGQTDYGTAPLGPPVTADAIGRFSVAATVSPGQWLVALATDAEGNTSEFSRPARVGSGAVVCGNVQLLPGWNHVAYFGSSPLILGDAFPSAQSPAVTAIYKAVDGTPQYRRWLAATPAGRTLAALEPGQEYWFLATTPLTLPGGFSVSFPVPVTLQPGWNDVVYIGGSADPRDALASLEGKLLEVAKWDAATQRWRRFGDGTAPAWTAGFDLVEACATYQVQVSEAVTLQPLQP</sequence>
<accession>A0A2A9HFU3</accession>
<dbReference type="Gene3D" id="2.160.20.10">
    <property type="entry name" value="Single-stranded right-handed beta-helix, Pectin lyase-like"/>
    <property type="match status" value="1"/>
</dbReference>
<dbReference type="Pfam" id="PF13229">
    <property type="entry name" value="Beta_helix"/>
    <property type="match status" value="1"/>
</dbReference>
<dbReference type="NCBIfam" id="TIGR04214">
    <property type="entry name" value="CSLREA_Nterm"/>
    <property type="match status" value="1"/>
</dbReference>
<evidence type="ECO:0000313" key="2">
    <source>
        <dbReference type="EMBL" id="PFG74658.1"/>
    </source>
</evidence>
<evidence type="ECO:0000259" key="1">
    <source>
        <dbReference type="Pfam" id="PF13229"/>
    </source>
</evidence>
<keyword evidence="3" id="KW-1185">Reference proteome</keyword>
<dbReference type="SUPFAM" id="SSF51126">
    <property type="entry name" value="Pectin lyase-like"/>
    <property type="match status" value="1"/>
</dbReference>
<dbReference type="InterPro" id="IPR011050">
    <property type="entry name" value="Pectin_lyase_fold/virulence"/>
</dbReference>
<dbReference type="InterPro" id="IPR039448">
    <property type="entry name" value="Beta_helix"/>
</dbReference>
<dbReference type="EMBL" id="PDJQ01000001">
    <property type="protein sequence ID" value="PFG74658.1"/>
    <property type="molecule type" value="Genomic_DNA"/>
</dbReference>
<dbReference type="InterPro" id="IPR026457">
    <property type="entry name" value="CSLREA_Nterm"/>
</dbReference>
<proteinExistence type="predicted"/>
<dbReference type="SMART" id="SM00710">
    <property type="entry name" value="PbH1"/>
    <property type="match status" value="5"/>
</dbReference>
<gene>
    <name evidence="2" type="ORF">A9A59_1895</name>
</gene>
<evidence type="ECO:0000313" key="3">
    <source>
        <dbReference type="Proteomes" id="UP000223071"/>
    </source>
</evidence>
<organism evidence="2 3">
    <name type="scientific">Tepidiforma thermophila (strain KCTC 52669 / CGMCC 1.13589 / G233)</name>
    <dbReference type="NCBI Taxonomy" id="2761530"/>
    <lineage>
        <taxon>Bacteria</taxon>
        <taxon>Bacillati</taxon>
        <taxon>Chloroflexota</taxon>
        <taxon>Tepidiformia</taxon>
        <taxon>Tepidiformales</taxon>
        <taxon>Tepidiformaceae</taxon>
        <taxon>Tepidiforma</taxon>
    </lineage>
</organism>
<dbReference type="RefSeq" id="WP_098504028.1">
    <property type="nucleotide sequence ID" value="NZ_PDJQ01000001.1"/>
</dbReference>
<dbReference type="InterPro" id="IPR006626">
    <property type="entry name" value="PbH1"/>
</dbReference>
<feature type="domain" description="Right handed beta helix" evidence="1">
    <location>
        <begin position="123"/>
        <end position="290"/>
    </location>
</feature>
<dbReference type="InterPro" id="IPR012334">
    <property type="entry name" value="Pectin_lyas_fold"/>
</dbReference>
<comment type="caution">
    <text evidence="2">The sequence shown here is derived from an EMBL/GenBank/DDBJ whole genome shotgun (WGS) entry which is preliminary data.</text>
</comment>
<name>A0A2A9HFU3_TEPT2</name>
<dbReference type="Proteomes" id="UP000223071">
    <property type="component" value="Unassembled WGS sequence"/>
</dbReference>
<dbReference type="AlphaFoldDB" id="A0A2A9HFU3"/>
<protein>
    <submittedName>
        <fullName evidence="2">CSLREA domain-containing protein</fullName>
    </submittedName>
</protein>